<dbReference type="SFLD" id="SFLDG01129">
    <property type="entry name" value="C1.5:_HAD__Beta-PGM__Phosphata"/>
    <property type="match status" value="1"/>
</dbReference>
<dbReference type="InterPro" id="IPR036412">
    <property type="entry name" value="HAD-like_sf"/>
</dbReference>
<dbReference type="EMBL" id="JBHTCS010000022">
    <property type="protein sequence ID" value="MFC7449770.1"/>
    <property type="molecule type" value="Genomic_DNA"/>
</dbReference>
<dbReference type="InterPro" id="IPR051806">
    <property type="entry name" value="HAD-like_SPP"/>
</dbReference>
<dbReference type="SFLD" id="SFLDS00003">
    <property type="entry name" value="Haloacid_Dehalogenase"/>
    <property type="match status" value="1"/>
</dbReference>
<name>A0ABW2S180_9NOCA</name>
<dbReference type="Gene3D" id="1.10.150.240">
    <property type="entry name" value="Putative phosphatase, domain 2"/>
    <property type="match status" value="1"/>
</dbReference>
<comment type="caution">
    <text evidence="1">The sequence shown here is derived from an EMBL/GenBank/DDBJ whole genome shotgun (WGS) entry which is preliminary data.</text>
</comment>
<sequence>MSEASLFEASTSVRGPDLKAVLWDMDGTLLDSEKLWDVAMHELAAELGGVMTPSTRHSIIGASGPDALAAIFAALELDPTPAAIAEAASWVNGRVTELFSLGIPWRPGAREALGAVRGSGLRTALVTNTERVLAEQALDTLGREHFDVTVCGDEVPRGKPQPDPYLRAAELLGIAPEHCLAVEDSPTGSAAAEAAGCAVLVVPCEVAVETGPRRVHRASLEGIGESGFVSAWRAVHV</sequence>
<dbReference type="Proteomes" id="UP001596484">
    <property type="component" value="Unassembled WGS sequence"/>
</dbReference>
<dbReference type="RefSeq" id="WP_378407099.1">
    <property type="nucleotide sequence ID" value="NZ_JBHTCS010000022.1"/>
</dbReference>
<dbReference type="Pfam" id="PF00702">
    <property type="entry name" value="Hydrolase"/>
    <property type="match status" value="1"/>
</dbReference>
<dbReference type="PANTHER" id="PTHR43481:SF4">
    <property type="entry name" value="GLYCEROL-1-PHOSPHATE PHOSPHOHYDROLASE 1-RELATED"/>
    <property type="match status" value="1"/>
</dbReference>
<evidence type="ECO:0000313" key="2">
    <source>
        <dbReference type="Proteomes" id="UP001596484"/>
    </source>
</evidence>
<dbReference type="GO" id="GO:0016787">
    <property type="term" value="F:hydrolase activity"/>
    <property type="evidence" value="ECO:0007669"/>
    <property type="project" value="UniProtKB-KW"/>
</dbReference>
<organism evidence="1 2">
    <name type="scientific">Rhodococcus daqingensis</name>
    <dbReference type="NCBI Taxonomy" id="2479363"/>
    <lineage>
        <taxon>Bacteria</taxon>
        <taxon>Bacillati</taxon>
        <taxon>Actinomycetota</taxon>
        <taxon>Actinomycetes</taxon>
        <taxon>Mycobacteriales</taxon>
        <taxon>Nocardiaceae</taxon>
        <taxon>Rhodococcus</taxon>
    </lineage>
</organism>
<accession>A0ABW2S180</accession>
<dbReference type="NCBIfam" id="TIGR01509">
    <property type="entry name" value="HAD-SF-IA-v3"/>
    <property type="match status" value="1"/>
</dbReference>
<dbReference type="PANTHER" id="PTHR43481">
    <property type="entry name" value="FRUCTOSE-1-PHOSPHATE PHOSPHATASE"/>
    <property type="match status" value="1"/>
</dbReference>
<gene>
    <name evidence="1" type="ORF">ACFQS9_17890</name>
</gene>
<proteinExistence type="predicted"/>
<dbReference type="CDD" id="cd07505">
    <property type="entry name" value="HAD_BPGM-like"/>
    <property type="match status" value="1"/>
</dbReference>
<evidence type="ECO:0000313" key="1">
    <source>
        <dbReference type="EMBL" id="MFC7449770.1"/>
    </source>
</evidence>
<dbReference type="InterPro" id="IPR006439">
    <property type="entry name" value="HAD-SF_hydro_IA"/>
</dbReference>
<dbReference type="Gene3D" id="3.40.50.1000">
    <property type="entry name" value="HAD superfamily/HAD-like"/>
    <property type="match status" value="1"/>
</dbReference>
<keyword evidence="1" id="KW-0378">Hydrolase</keyword>
<protein>
    <submittedName>
        <fullName evidence="1">HAD family hydrolase</fullName>
    </submittedName>
</protein>
<dbReference type="SUPFAM" id="SSF56784">
    <property type="entry name" value="HAD-like"/>
    <property type="match status" value="1"/>
</dbReference>
<dbReference type="InterPro" id="IPR023198">
    <property type="entry name" value="PGP-like_dom2"/>
</dbReference>
<keyword evidence="2" id="KW-1185">Reference proteome</keyword>
<dbReference type="SFLD" id="SFLDG01135">
    <property type="entry name" value="C1.5.6:_HAD__Beta-PGM__Phospha"/>
    <property type="match status" value="1"/>
</dbReference>
<reference evidence="2" key="1">
    <citation type="journal article" date="2019" name="Int. J. Syst. Evol. Microbiol.">
        <title>The Global Catalogue of Microorganisms (GCM) 10K type strain sequencing project: providing services to taxonomists for standard genome sequencing and annotation.</title>
        <authorList>
            <consortium name="The Broad Institute Genomics Platform"/>
            <consortium name="The Broad Institute Genome Sequencing Center for Infectious Disease"/>
            <person name="Wu L."/>
            <person name="Ma J."/>
        </authorList>
    </citation>
    <scope>NUCLEOTIDE SEQUENCE [LARGE SCALE GENOMIC DNA]</scope>
    <source>
        <strain evidence="2">ICMP 19430</strain>
    </source>
</reference>
<dbReference type="InterPro" id="IPR023214">
    <property type="entry name" value="HAD_sf"/>
</dbReference>